<dbReference type="PANTHER" id="PTHR37984">
    <property type="entry name" value="PROTEIN CBG26694"/>
    <property type="match status" value="1"/>
</dbReference>
<dbReference type="Pfam" id="PF17919">
    <property type="entry name" value="RT_RNaseH_2"/>
    <property type="match status" value="1"/>
</dbReference>
<name>A0A3B5A7Q9_9TELE</name>
<dbReference type="InterPro" id="IPR041577">
    <property type="entry name" value="RT_RNaseH_2"/>
</dbReference>
<dbReference type="GeneTree" id="ENSGT01140000282569"/>
<dbReference type="SUPFAM" id="SSF56672">
    <property type="entry name" value="DNA/RNA polymerases"/>
    <property type="match status" value="1"/>
</dbReference>
<evidence type="ECO:0000313" key="2">
    <source>
        <dbReference type="Ensembl" id="ENSSPAP00000016406.1"/>
    </source>
</evidence>
<dbReference type="PANTHER" id="PTHR37984:SF8">
    <property type="entry name" value="CCHC-TYPE DOMAIN-CONTAINING PROTEIN"/>
    <property type="match status" value="1"/>
</dbReference>
<dbReference type="Ensembl" id="ENSSPAT00000016666.1">
    <property type="protein sequence ID" value="ENSSPAP00000016406.1"/>
    <property type="gene ID" value="ENSSPAG00000012366.1"/>
</dbReference>
<dbReference type="CDD" id="cd09274">
    <property type="entry name" value="RNase_HI_RT_Ty3"/>
    <property type="match status" value="1"/>
</dbReference>
<organism evidence="2">
    <name type="scientific">Stegastes partitus</name>
    <name type="common">bicolor damselfish</name>
    <dbReference type="NCBI Taxonomy" id="144197"/>
    <lineage>
        <taxon>Eukaryota</taxon>
        <taxon>Metazoa</taxon>
        <taxon>Chordata</taxon>
        <taxon>Craniata</taxon>
        <taxon>Vertebrata</taxon>
        <taxon>Euteleostomi</taxon>
        <taxon>Actinopterygii</taxon>
        <taxon>Neopterygii</taxon>
        <taxon>Teleostei</taxon>
        <taxon>Neoteleostei</taxon>
        <taxon>Acanthomorphata</taxon>
        <taxon>Ovalentaria</taxon>
        <taxon>Pomacentridae</taxon>
        <taxon>Stegastes</taxon>
    </lineage>
</organism>
<dbReference type="AlphaFoldDB" id="A0A3B5A7Q9"/>
<reference evidence="2" key="1">
    <citation type="submission" date="2023-09" db="UniProtKB">
        <authorList>
            <consortium name="Ensembl"/>
        </authorList>
    </citation>
    <scope>IDENTIFICATION</scope>
</reference>
<dbReference type="InterPro" id="IPR043128">
    <property type="entry name" value="Rev_trsase/Diguanyl_cyclase"/>
</dbReference>
<protein>
    <recommendedName>
        <fullName evidence="1">Reverse transcriptase/retrotransposon-derived protein RNase H-like domain-containing protein</fullName>
    </recommendedName>
</protein>
<proteinExistence type="predicted"/>
<dbReference type="InterPro" id="IPR050951">
    <property type="entry name" value="Retrovirus_Pol_polyprotein"/>
</dbReference>
<accession>A0A3B5A7Q9</accession>
<dbReference type="STRING" id="144197.ENSSPAP00000016406"/>
<evidence type="ECO:0000259" key="1">
    <source>
        <dbReference type="Pfam" id="PF17919"/>
    </source>
</evidence>
<feature type="domain" description="Reverse transcriptase/retrotransposon-derived protein RNase H-like" evidence="1">
    <location>
        <begin position="59"/>
        <end position="149"/>
    </location>
</feature>
<dbReference type="InterPro" id="IPR043502">
    <property type="entry name" value="DNA/RNA_pol_sf"/>
</dbReference>
<dbReference type="FunFam" id="3.10.20.370:FF:000001">
    <property type="entry name" value="Retrovirus-related Pol polyprotein from transposon 17.6-like protein"/>
    <property type="match status" value="1"/>
</dbReference>
<dbReference type="Gene3D" id="3.30.70.270">
    <property type="match status" value="1"/>
</dbReference>
<sequence>SCKDGIRPNPSKVSAITELQPPDDAPGLWRFLGMLHYLGRYLPNLSEVIKPLNDLLKTDSVKQLISTAPTLAFYDVNKPTIVSIDASSFRLGGMLLQRHVKGLKPVAFCSRTLTDAEQRYAQIEKECLAVVWACERFSNYLYRLDSFTVHTDRKPLAPLINNKDLDVVPLRCQCLLMRLMSHYLQYRVKYQN</sequence>